<name>A0A1C3PVW8_9ENTR</name>
<dbReference type="Proteomes" id="UP000217648">
    <property type="component" value="Unassembled WGS sequence"/>
</dbReference>
<dbReference type="EMBL" id="NXHG01000015">
    <property type="protein sequence ID" value="PCM59604.1"/>
    <property type="molecule type" value="Genomic_DNA"/>
</dbReference>
<evidence type="ECO:0000256" key="6">
    <source>
        <dbReference type="HAMAP-Rule" id="MF_00313"/>
    </source>
</evidence>
<gene>
    <name evidence="7" type="primary">glsB</name>
    <name evidence="6 9" type="synonym">glsA</name>
    <name evidence="8" type="ORF">CP911_21705</name>
    <name evidence="7" type="ORF">H8L09_15595</name>
    <name evidence="9" type="ORF">SAMEA23995918_03818</name>
</gene>
<comment type="catalytic activity">
    <reaction evidence="5 6">
        <text>L-glutamine + H2O = L-glutamate + NH4(+)</text>
        <dbReference type="Rhea" id="RHEA:15889"/>
        <dbReference type="ChEBI" id="CHEBI:15377"/>
        <dbReference type="ChEBI" id="CHEBI:28938"/>
        <dbReference type="ChEBI" id="CHEBI:29985"/>
        <dbReference type="ChEBI" id="CHEBI:58359"/>
        <dbReference type="EC" id="3.5.1.2"/>
    </reaction>
</comment>
<protein>
    <recommendedName>
        <fullName evidence="3 6">Glutaminase</fullName>
        <ecNumber evidence="3 6">3.5.1.2</ecNumber>
    </recommendedName>
</protein>
<feature type="binding site" evidence="6">
    <location>
        <position position="192"/>
    </location>
    <ligand>
        <name>substrate</name>
    </ligand>
</feature>
<feature type="binding site" evidence="6">
    <location>
        <position position="117"/>
    </location>
    <ligand>
        <name>substrate</name>
    </ligand>
</feature>
<keyword evidence="4 6" id="KW-0378">Hydrolase</keyword>
<evidence type="ECO:0000313" key="10">
    <source>
        <dbReference type="Proteomes" id="UP000217648"/>
    </source>
</evidence>
<feature type="binding site" evidence="6">
    <location>
        <position position="168"/>
    </location>
    <ligand>
        <name>substrate</name>
    </ligand>
</feature>
<feature type="binding site" evidence="6">
    <location>
        <position position="244"/>
    </location>
    <ligand>
        <name>substrate</name>
    </ligand>
</feature>
<comment type="similarity">
    <text evidence="1 6">Belongs to the glutaminase family.</text>
</comment>
<dbReference type="EMBL" id="JACNQW010000009">
    <property type="protein sequence ID" value="MBC5046783.1"/>
    <property type="molecule type" value="Genomic_DNA"/>
</dbReference>
<dbReference type="EC" id="3.5.1.2" evidence="3 6"/>
<evidence type="ECO:0000256" key="3">
    <source>
        <dbReference type="ARBA" id="ARBA00012918"/>
    </source>
</evidence>
<comment type="caution">
    <text evidence="8">The sequence shown here is derived from an EMBL/GenBank/DDBJ whole genome shotgun (WGS) entry which is preliminary data.</text>
</comment>
<dbReference type="PANTHER" id="PTHR12544">
    <property type="entry name" value="GLUTAMINASE"/>
    <property type="match status" value="1"/>
</dbReference>
<dbReference type="GO" id="GO:0006543">
    <property type="term" value="P:L-glutamine catabolic process"/>
    <property type="evidence" value="ECO:0007669"/>
    <property type="project" value="TreeGrafter"/>
</dbReference>
<sequence length="308" mass="33614">MATVINNAMLEAILAEIRPLIGRGKVADYIPALASVSGDKLGIAISTVDGQHFAAGDAHERFSIQSISKVLSLVVAMNHYQEEEIWQRVGKDPSGQPFNSLLQLEIEQGKPRNPFINAGALVVCDMLQSRLSAPRQRMLEIVRRLSGVADIAYDPLVARSEFEHSARNAAIAWLMKSFGNFHNDVTTVLQNYFHYCSLEMSCVELARTFLFLADRGIAPHLEKPVIAPIQSRQVNALMMTSGMYQNAGEFAWRVGLPAKSGVGGGIVAIVPQEMAIAVWSPELDEAGNSLAGVALLEKLTQRLGRSVF</sequence>
<dbReference type="HAMAP" id="MF_00313">
    <property type="entry name" value="Glutaminase"/>
    <property type="match status" value="1"/>
</dbReference>
<evidence type="ECO:0000256" key="1">
    <source>
        <dbReference type="ARBA" id="ARBA00011076"/>
    </source>
</evidence>
<organism evidence="8 10">
    <name type="scientific">Klebsiella quasipneumoniae</name>
    <dbReference type="NCBI Taxonomy" id="1463165"/>
    <lineage>
        <taxon>Bacteria</taxon>
        <taxon>Pseudomonadati</taxon>
        <taxon>Pseudomonadota</taxon>
        <taxon>Gammaproteobacteria</taxon>
        <taxon>Enterobacterales</taxon>
        <taxon>Enterobacteriaceae</taxon>
        <taxon>Klebsiella/Raoultella group</taxon>
        <taxon>Klebsiella</taxon>
        <taxon>Klebsiella pneumoniae complex</taxon>
    </lineage>
</organism>
<feature type="binding site" evidence="6">
    <location>
        <position position="262"/>
    </location>
    <ligand>
        <name>substrate</name>
    </ligand>
</feature>
<dbReference type="FunFam" id="3.40.710.10:FF:000005">
    <property type="entry name" value="Glutaminase"/>
    <property type="match status" value="1"/>
</dbReference>
<dbReference type="KEGG" id="kqu:AVR78_17305"/>
<dbReference type="Proteomes" id="UP000646540">
    <property type="component" value="Unassembled WGS sequence"/>
</dbReference>
<dbReference type="AlphaFoldDB" id="A0A1C3PVW8"/>
<dbReference type="InterPro" id="IPR012338">
    <property type="entry name" value="Beta-lactam/transpept-like"/>
</dbReference>
<feature type="binding site" evidence="6">
    <location>
        <position position="66"/>
    </location>
    <ligand>
        <name>substrate</name>
    </ligand>
</feature>
<evidence type="ECO:0000313" key="9">
    <source>
        <dbReference type="EMBL" id="SSF99252.1"/>
    </source>
</evidence>
<evidence type="ECO:0000256" key="2">
    <source>
        <dbReference type="ARBA" id="ARBA00011881"/>
    </source>
</evidence>
<dbReference type="PANTHER" id="PTHR12544:SF29">
    <property type="entry name" value="GLUTAMINASE"/>
    <property type="match status" value="1"/>
</dbReference>
<dbReference type="GO" id="GO:0004359">
    <property type="term" value="F:glutaminase activity"/>
    <property type="evidence" value="ECO:0007669"/>
    <property type="project" value="UniProtKB-UniRule"/>
</dbReference>
<evidence type="ECO:0000313" key="7">
    <source>
        <dbReference type="EMBL" id="MBC5046783.1"/>
    </source>
</evidence>
<dbReference type="EMBL" id="UFBM01000030">
    <property type="protein sequence ID" value="SSF99252.1"/>
    <property type="molecule type" value="Genomic_DNA"/>
</dbReference>
<evidence type="ECO:0000256" key="5">
    <source>
        <dbReference type="ARBA" id="ARBA00049534"/>
    </source>
</evidence>
<dbReference type="InterPro" id="IPR015868">
    <property type="entry name" value="Glutaminase"/>
</dbReference>
<evidence type="ECO:0000313" key="8">
    <source>
        <dbReference type="EMBL" id="PCM59604.1"/>
    </source>
</evidence>
<proteinExistence type="inferred from homology"/>
<dbReference type="SUPFAM" id="SSF56601">
    <property type="entry name" value="beta-lactamase/transpeptidase-like"/>
    <property type="match status" value="1"/>
</dbReference>
<comment type="subunit">
    <text evidence="2 6">Homotetramer.</text>
</comment>
<evidence type="ECO:0000256" key="4">
    <source>
        <dbReference type="ARBA" id="ARBA00022801"/>
    </source>
</evidence>
<dbReference type="RefSeq" id="WP_004205960.1">
    <property type="nucleotide sequence ID" value="NZ_AOGO01000025.1"/>
</dbReference>
<dbReference type="Pfam" id="PF04960">
    <property type="entry name" value="Glutaminase"/>
    <property type="match status" value="1"/>
</dbReference>
<accession>A0A2A5MFC4</accession>
<dbReference type="NCBIfam" id="TIGR03814">
    <property type="entry name" value="Gln_ase"/>
    <property type="match status" value="1"/>
</dbReference>
<feature type="binding site" evidence="6">
    <location>
        <position position="161"/>
    </location>
    <ligand>
        <name>substrate</name>
    </ligand>
</feature>
<reference evidence="8 10" key="1">
    <citation type="submission" date="2017-09" db="EMBL/GenBank/DDBJ databases">
        <title>Mdr eskape-Ghana.</title>
        <authorList>
            <person name="Agyepong N."/>
            <person name="Janice J."/>
            <person name="Samuelsen O."/>
            <person name="Owusu-Ofori A."/>
            <person name="Sundsfjord A."/>
            <person name="Essack S."/>
            <person name="Pedersen T."/>
        </authorList>
    </citation>
    <scope>NUCLEOTIDE SEQUENCE [LARGE SCALE GENOMIC DNA]</scope>
    <source>
        <strain evidence="8 10">46</strain>
    </source>
</reference>
<reference evidence="9 11" key="2">
    <citation type="submission" date="2018-07" db="EMBL/GenBank/DDBJ databases">
        <authorList>
            <consortium name="Pathogen Informatics"/>
        </authorList>
    </citation>
    <scope>NUCLEOTIDE SEQUENCE [LARGE SCALE GENOMIC DNA]</scope>
    <source>
        <strain evidence="9 11">4300STDY6636950</strain>
    </source>
</reference>
<accession>A0A1C3PVW8</accession>
<dbReference type="NCBIfam" id="NF002133">
    <property type="entry name" value="PRK00971.1-2"/>
    <property type="match status" value="1"/>
</dbReference>
<dbReference type="GO" id="GO:0006537">
    <property type="term" value="P:glutamate biosynthetic process"/>
    <property type="evidence" value="ECO:0007669"/>
    <property type="project" value="TreeGrafter"/>
</dbReference>
<keyword evidence="6" id="KW-0007">Acetylation</keyword>
<reference evidence="7" key="3">
    <citation type="submission" date="2020-08" db="EMBL/GenBank/DDBJ databases">
        <title>Genomic evolution and epidemiology of Klebsiella pneumoniae from a major hospital in Beijing, China, over a fifteen-year period: dissemination of known and novel high-risk clones.</title>
        <authorList>
            <person name="Palmieri M."/>
        </authorList>
    </citation>
    <scope>NUCLEOTIDE SEQUENCE</scope>
    <source>
        <strain evidence="7">K7050</strain>
    </source>
</reference>
<dbReference type="Gene3D" id="3.40.710.10">
    <property type="entry name" value="DD-peptidase/beta-lactamase superfamily"/>
    <property type="match status" value="1"/>
</dbReference>
<dbReference type="Proteomes" id="UP000252079">
    <property type="component" value="Unassembled WGS sequence"/>
</dbReference>
<evidence type="ECO:0000313" key="11">
    <source>
        <dbReference type="Proteomes" id="UP000252079"/>
    </source>
</evidence>
<dbReference type="NCBIfam" id="NF002132">
    <property type="entry name" value="PRK00971.1-1"/>
    <property type="match status" value="1"/>
</dbReference>